<evidence type="ECO:0000256" key="1">
    <source>
        <dbReference type="ARBA" id="ARBA00004323"/>
    </source>
</evidence>
<dbReference type="EMBL" id="GADI01002586">
    <property type="protein sequence ID" value="JAA71222.1"/>
    <property type="molecule type" value="mRNA"/>
</dbReference>
<dbReference type="SUPFAM" id="SSF52540">
    <property type="entry name" value="P-loop containing nucleoside triphosphate hydrolases"/>
    <property type="match status" value="1"/>
</dbReference>
<keyword evidence="6" id="KW-1133">Transmembrane helix</keyword>
<keyword evidence="3 10" id="KW-0808">Transferase</keyword>
<evidence type="ECO:0000256" key="6">
    <source>
        <dbReference type="ARBA" id="ARBA00022989"/>
    </source>
</evidence>
<sequence>MLRDLHRVLATIVAFLFISMMGVAYRYRYPMQGSNLQHPESLATCRPKTDIVFLKTHKCASSTLMNIFLRYGMRHDLNFVLPKSTLTHYIGHPTPFRRSFIDDITKYNLTFNILTHHTRYNGNEMRKVMPRDTVYVTILRSPDSLFESLYSYCHLANSYKKNLSAFVEDKKLTRALTRKRALEGRVGFNQMCFDLGYGGLLKSNPKLIVNFVNSIDKAFDLVMMTERLDESLILLKHLLCWNTSDVVAFKINARYAEYKEALSPEVKQKLSELNHADVLLYRHFANVFEQKVREFGVDRMAAEVQELQTARKAYYAKCVEAEGSMEAVSAQLKRKDVIAFKLKDKSEECLHLTMSELDFHELVKEKQKARISQVLHSRISR</sequence>
<keyword evidence="5" id="KW-0735">Signal-anchor</keyword>
<keyword evidence="9" id="KW-0325">Glycoprotein</keyword>
<name>A0A0K8RJD1_IXORI</name>
<evidence type="ECO:0000256" key="2">
    <source>
        <dbReference type="ARBA" id="ARBA00008124"/>
    </source>
</evidence>
<dbReference type="GO" id="GO:0000139">
    <property type="term" value="C:Golgi membrane"/>
    <property type="evidence" value="ECO:0007669"/>
    <property type="project" value="UniProtKB-SubCell"/>
</dbReference>
<dbReference type="Gene3D" id="3.40.50.300">
    <property type="entry name" value="P-loop containing nucleotide triphosphate hydrolases"/>
    <property type="match status" value="1"/>
</dbReference>
<evidence type="ECO:0000256" key="8">
    <source>
        <dbReference type="ARBA" id="ARBA00023136"/>
    </source>
</evidence>
<dbReference type="GO" id="GO:0009247">
    <property type="term" value="P:glycolipid biosynthetic process"/>
    <property type="evidence" value="ECO:0007669"/>
    <property type="project" value="InterPro"/>
</dbReference>
<dbReference type="PANTHER" id="PTHR14647:SF87">
    <property type="entry name" value="PUTATIVE-RELATED"/>
    <property type="match status" value="1"/>
</dbReference>
<dbReference type="Pfam" id="PF06990">
    <property type="entry name" value="Gal-3-0_sulfotr"/>
    <property type="match status" value="1"/>
</dbReference>
<evidence type="ECO:0000256" key="9">
    <source>
        <dbReference type="ARBA" id="ARBA00023180"/>
    </source>
</evidence>
<comment type="similarity">
    <text evidence="2">Belongs to the galactose-3-O-sulfotransferase family.</text>
</comment>
<evidence type="ECO:0000256" key="7">
    <source>
        <dbReference type="ARBA" id="ARBA00023034"/>
    </source>
</evidence>
<dbReference type="PANTHER" id="PTHR14647">
    <property type="entry name" value="GALACTOSE-3-O-SULFOTRANSFERASE"/>
    <property type="match status" value="1"/>
</dbReference>
<dbReference type="InterPro" id="IPR009729">
    <property type="entry name" value="Gal-3-0_sulfotransfrase"/>
</dbReference>
<proteinExistence type="evidence at transcript level"/>
<evidence type="ECO:0000313" key="10">
    <source>
        <dbReference type="EMBL" id="JAA71222.1"/>
    </source>
</evidence>
<evidence type="ECO:0000256" key="3">
    <source>
        <dbReference type="ARBA" id="ARBA00022679"/>
    </source>
</evidence>
<keyword evidence="8" id="KW-0472">Membrane</keyword>
<organism evidence="10">
    <name type="scientific">Ixodes ricinus</name>
    <name type="common">Common tick</name>
    <name type="synonym">Acarus ricinus</name>
    <dbReference type="NCBI Taxonomy" id="34613"/>
    <lineage>
        <taxon>Eukaryota</taxon>
        <taxon>Metazoa</taxon>
        <taxon>Ecdysozoa</taxon>
        <taxon>Arthropoda</taxon>
        <taxon>Chelicerata</taxon>
        <taxon>Arachnida</taxon>
        <taxon>Acari</taxon>
        <taxon>Parasitiformes</taxon>
        <taxon>Ixodida</taxon>
        <taxon>Ixodoidea</taxon>
        <taxon>Ixodidae</taxon>
        <taxon>Ixodinae</taxon>
        <taxon>Ixodes</taxon>
    </lineage>
</organism>
<dbReference type="GO" id="GO:0001733">
    <property type="term" value="F:galactosylceramide sulfotransferase activity"/>
    <property type="evidence" value="ECO:0007669"/>
    <property type="project" value="InterPro"/>
</dbReference>
<dbReference type="InterPro" id="IPR027417">
    <property type="entry name" value="P-loop_NTPase"/>
</dbReference>
<protein>
    <submittedName>
        <fullName evidence="10">Putative galactose-3-o-sulfotransferase</fullName>
    </submittedName>
</protein>
<keyword evidence="4" id="KW-0812">Transmembrane</keyword>
<reference evidence="10" key="1">
    <citation type="submission" date="2012-12" db="EMBL/GenBank/DDBJ databases">
        <title>Identification and characterization of a phenylalanine ammonia-lyase gene family in Isatis indigotica Fort.</title>
        <authorList>
            <person name="Liu Q."/>
            <person name="Chen J."/>
            <person name="Zhou X."/>
            <person name="Di P."/>
            <person name="Xiao Y."/>
            <person name="Xuan H."/>
            <person name="Zhang L."/>
            <person name="Chen W."/>
        </authorList>
    </citation>
    <scope>NUCLEOTIDE SEQUENCE</scope>
    <source>
        <tissue evidence="10">Salivary gland</tissue>
    </source>
</reference>
<accession>A0A0K8RJD1</accession>
<evidence type="ECO:0000256" key="4">
    <source>
        <dbReference type="ARBA" id="ARBA00022692"/>
    </source>
</evidence>
<keyword evidence="7" id="KW-0333">Golgi apparatus</keyword>
<comment type="subcellular location">
    <subcellularLocation>
        <location evidence="1">Golgi apparatus membrane</location>
        <topology evidence="1">Single-pass type II membrane protein</topology>
    </subcellularLocation>
</comment>
<evidence type="ECO:0000256" key="5">
    <source>
        <dbReference type="ARBA" id="ARBA00022968"/>
    </source>
</evidence>
<dbReference type="AlphaFoldDB" id="A0A0K8RJD1"/>